<reference evidence="2" key="2">
    <citation type="submission" date="2015-04" db="EMBL/GenBank/DDBJ databases">
        <title>A butyrogenic pathway from the amino acid lysine in a human gut commensal.</title>
        <authorList>
            <person name="de Vos W.M."/>
            <person name="Bui N.T.P."/>
            <person name="Plugge C.M."/>
            <person name="Ritari J."/>
        </authorList>
    </citation>
    <scope>NUCLEOTIDE SEQUENCE [LARGE SCALE GENOMIC DNA]</scope>
    <source>
        <strain evidence="2">AF211</strain>
    </source>
</reference>
<dbReference type="SUPFAM" id="SSF109604">
    <property type="entry name" value="HD-domain/PDEase-like"/>
    <property type="match status" value="1"/>
</dbReference>
<dbReference type="Gene3D" id="1.10.3210.10">
    <property type="entry name" value="Hypothetical protein af1432"/>
    <property type="match status" value="1"/>
</dbReference>
<dbReference type="STRING" id="1297617.IB211_00558c"/>
<dbReference type="AlphaFoldDB" id="A0A0S2W0W5"/>
<dbReference type="Proteomes" id="UP000064844">
    <property type="component" value="Chromosome"/>
</dbReference>
<dbReference type="EMBL" id="CP011307">
    <property type="protein sequence ID" value="ALP92953.1"/>
    <property type="molecule type" value="Genomic_DNA"/>
</dbReference>
<name>A0A0S2W0W5_9FIRM</name>
<dbReference type="RefSeq" id="WP_058117023.1">
    <property type="nucleotide sequence ID" value="NZ_CP011307.1"/>
</dbReference>
<dbReference type="KEGG" id="ibu:IB211_00558c"/>
<sequence>MAHHFFALISRMRYIGRWGLMRNTFEENIQEHSHMVAVLAHALAVIRRDVFGGDIDPGQAAVLALYHDAPEILTGDLPTPVKYYNPEIRDAYREVETVSARRLLSMLPDALRPAYEPLLLEDPESGYHTVVKAADKLSAYIKCVEELKAGNSEFRQAAEQTRQALEASPLPEVGYFLEHFMPGFELTLDELR</sequence>
<dbReference type="Pfam" id="PF12917">
    <property type="entry name" value="YfbR-like"/>
    <property type="match status" value="1"/>
</dbReference>
<evidence type="ECO:0000313" key="1">
    <source>
        <dbReference type="EMBL" id="ALP92953.1"/>
    </source>
</evidence>
<reference evidence="1 2" key="1">
    <citation type="journal article" date="2015" name="Nat. Commun.">
        <title>Production of butyrate from lysine and the Amadori product fructoselysine by a human gut commensal.</title>
        <authorList>
            <person name="Bui T.P."/>
            <person name="Ritari J."/>
            <person name="Boeren S."/>
            <person name="de Waard P."/>
            <person name="Plugge C.M."/>
            <person name="de Vos W.M."/>
        </authorList>
    </citation>
    <scope>NUCLEOTIDE SEQUENCE [LARGE SCALE GENOMIC DNA]</scope>
    <source>
        <strain evidence="1 2">AF211</strain>
    </source>
</reference>
<dbReference type="NCBIfam" id="NF003009">
    <property type="entry name" value="PRK03826.1"/>
    <property type="match status" value="1"/>
</dbReference>
<dbReference type="PATRIC" id="fig|1297617.4.peg.567"/>
<accession>A0A0S2W0W5</accession>
<protein>
    <submittedName>
        <fullName evidence="1">Nucleotidase YfbR, HD superfamily</fullName>
    </submittedName>
</protein>
<dbReference type="eggNOG" id="COG1896">
    <property type="taxonomic scope" value="Bacteria"/>
</dbReference>
<evidence type="ECO:0000313" key="2">
    <source>
        <dbReference type="Proteomes" id="UP000064844"/>
    </source>
</evidence>
<proteinExistence type="predicted"/>
<keyword evidence="2" id="KW-1185">Reference proteome</keyword>
<gene>
    <name evidence="1" type="ORF">IB211_00558c</name>
</gene>
<organism evidence="1 2">
    <name type="scientific">Intestinimonas butyriciproducens</name>
    <dbReference type="NCBI Taxonomy" id="1297617"/>
    <lineage>
        <taxon>Bacteria</taxon>
        <taxon>Bacillati</taxon>
        <taxon>Bacillota</taxon>
        <taxon>Clostridia</taxon>
        <taxon>Eubacteriales</taxon>
        <taxon>Intestinimonas</taxon>
    </lineage>
</organism>